<name>A0A345AV39_9CAUD</name>
<evidence type="ECO:0000313" key="1">
    <source>
        <dbReference type="EMBL" id="AXF40772.1"/>
    </source>
</evidence>
<keyword evidence="2" id="KW-1185">Reference proteome</keyword>
<dbReference type="InterPro" id="IPR037238">
    <property type="entry name" value="YbiA-like_sf"/>
</dbReference>
<dbReference type="Pfam" id="PF08010">
    <property type="entry name" value="Phage_30_3"/>
    <property type="match status" value="1"/>
</dbReference>
<sequence length="160" mass="18538">MDIVDIYFRLPGPAGQLSNLTQNPFIMDDMFFGSTEGFLQGLRESNPERQKEIFAMHGIPAKKAGRDCAIKNQTLYWQGKPFDRHSEFYQELLYKAYMHCFAQNVNYQEALYKTIGKTLKHSIGKSDPFDTILTEAEFIGILNRIRDEYTPYLELTYSGK</sequence>
<gene>
    <name evidence="1" type="ORF">Ac3_211</name>
</gene>
<dbReference type="EMBL" id="MH460829">
    <property type="protein sequence ID" value="AXF40772.1"/>
    <property type="molecule type" value="Genomic_DNA"/>
</dbReference>
<organism evidence="1 2">
    <name type="scientific">Acinetobacter phage vB_ApiM_fHyAci03</name>
    <dbReference type="NCBI Taxonomy" id="2269366"/>
    <lineage>
        <taxon>Viruses</taxon>
        <taxon>Duplodnaviria</taxon>
        <taxon>Heunggongvirae</taxon>
        <taxon>Uroviricota</taxon>
        <taxon>Caudoviricetes</taxon>
        <taxon>Pantevenvirales</taxon>
        <taxon>Straboviridae</taxon>
        <taxon>Twarogvirinae</taxon>
        <taxon>Lazarusvirus</taxon>
        <taxon>Lazarusvirus fhyacithree</taxon>
    </lineage>
</organism>
<dbReference type="SUPFAM" id="SSF143990">
    <property type="entry name" value="YbiA-like"/>
    <property type="match status" value="1"/>
</dbReference>
<dbReference type="Gene3D" id="1.10.357.40">
    <property type="entry name" value="YbiA-like"/>
    <property type="match status" value="1"/>
</dbReference>
<evidence type="ECO:0000313" key="2">
    <source>
        <dbReference type="Proteomes" id="UP000255697"/>
    </source>
</evidence>
<dbReference type="Proteomes" id="UP000255697">
    <property type="component" value="Segment"/>
</dbReference>
<protein>
    <submittedName>
        <fullName evidence="1">Uncharacterized protein</fullName>
    </submittedName>
</protein>
<reference evidence="2" key="1">
    <citation type="submission" date="2018-06" db="EMBL/GenBank/DDBJ databases">
        <title>Whole genome analysis of phage vB_ApiM_fHyAci03 infecting Acinetobacter pittii.</title>
        <authorList>
            <person name="Kiljunen S."/>
            <person name="Wicklund A."/>
            <person name="Skurnik M."/>
        </authorList>
    </citation>
    <scope>NUCLEOTIDE SEQUENCE [LARGE SCALE GENOMIC DNA]</scope>
</reference>
<dbReference type="InterPro" id="IPR012596">
    <property type="entry name" value="Phage_T4_Y12G"/>
</dbReference>
<accession>A0A345AV39</accession>
<proteinExistence type="predicted"/>